<dbReference type="Gene3D" id="1.20.1280.50">
    <property type="match status" value="1"/>
</dbReference>
<dbReference type="PANTHER" id="PTHR35546">
    <property type="entry name" value="F-BOX PROTEIN INTERACTION DOMAIN PROTEIN-RELATED"/>
    <property type="match status" value="1"/>
</dbReference>
<dbReference type="Pfam" id="PF00646">
    <property type="entry name" value="F-box"/>
    <property type="match status" value="1"/>
</dbReference>
<reference evidence="3" key="1">
    <citation type="journal article" date="2024" name="IScience">
        <title>Strigolactones Initiate the Formation of Haustorium-like Structures in Castilleja.</title>
        <authorList>
            <person name="Buerger M."/>
            <person name="Peterson D."/>
            <person name="Chory J."/>
        </authorList>
    </citation>
    <scope>NUCLEOTIDE SEQUENCE [LARGE SCALE GENOMIC DNA]</scope>
</reference>
<dbReference type="PANTHER" id="PTHR35546:SF134">
    <property type="entry name" value="F-BOX ASSOCIATED DOMAIN-CONTAINING PROTEIN"/>
    <property type="match status" value="1"/>
</dbReference>
<comment type="caution">
    <text evidence="2">The sequence shown here is derived from an EMBL/GenBank/DDBJ whole genome shotgun (WGS) entry which is preliminary data.</text>
</comment>
<protein>
    <recommendedName>
        <fullName evidence="1">F-box domain-containing protein</fullName>
    </recommendedName>
</protein>
<dbReference type="Proteomes" id="UP001632038">
    <property type="component" value="Unassembled WGS sequence"/>
</dbReference>
<dbReference type="InterPro" id="IPR017451">
    <property type="entry name" value="F-box-assoc_interact_dom"/>
</dbReference>
<dbReference type="EMBL" id="JAVIJP010000007">
    <property type="protein sequence ID" value="KAL3650416.1"/>
    <property type="molecule type" value="Genomic_DNA"/>
</dbReference>
<keyword evidence="3" id="KW-1185">Reference proteome</keyword>
<dbReference type="PROSITE" id="PS50181">
    <property type="entry name" value="FBOX"/>
    <property type="match status" value="1"/>
</dbReference>
<gene>
    <name evidence="2" type="ORF">CASFOL_006819</name>
</gene>
<dbReference type="SUPFAM" id="SSF81383">
    <property type="entry name" value="F-box domain"/>
    <property type="match status" value="1"/>
</dbReference>
<sequence length="394" mass="46073">MAKLLNAYDDDDDEAEKPSSAQIVASIDDLLIQIIRHLSLKPLVQLRLVSNNWNSLISDSKLRLWHNRAAVGLIFERLDYGHSYILSLDKSIISPPIRKMTPTKDPWYQHCKIMHSCNGLLLCVSNPAHNLTQKYYVCNPTTKKYTALPQVVFDNTNESICGMSLAFDPSNSVPHYKVVCVIRSLGGLLHFFEVYSSKTGSWRESGELFKAYAHFDFEDGVYWNRAIHWVNIVTKPRECVYFSLDCDQTPKVFPNPPLQDKCYYKNDYYFGETCDHLYFIDANREVGEFNVYEMKRDYSEWFVKYKVNVPDAQISYSPISRERLRKNGEDWFMVVRGKNDEDWFLVFASMMMISYHRRITRYNLDQNICEILWDHSVFGGSKRPFQFIESHCPV</sequence>
<organism evidence="2 3">
    <name type="scientific">Castilleja foliolosa</name>
    <dbReference type="NCBI Taxonomy" id="1961234"/>
    <lineage>
        <taxon>Eukaryota</taxon>
        <taxon>Viridiplantae</taxon>
        <taxon>Streptophyta</taxon>
        <taxon>Embryophyta</taxon>
        <taxon>Tracheophyta</taxon>
        <taxon>Spermatophyta</taxon>
        <taxon>Magnoliopsida</taxon>
        <taxon>eudicotyledons</taxon>
        <taxon>Gunneridae</taxon>
        <taxon>Pentapetalae</taxon>
        <taxon>asterids</taxon>
        <taxon>lamiids</taxon>
        <taxon>Lamiales</taxon>
        <taxon>Orobanchaceae</taxon>
        <taxon>Pedicularideae</taxon>
        <taxon>Castillejinae</taxon>
        <taxon>Castilleja</taxon>
    </lineage>
</organism>
<dbReference type="InterPro" id="IPR006527">
    <property type="entry name" value="F-box-assoc_dom_typ1"/>
</dbReference>
<dbReference type="NCBIfam" id="TIGR01640">
    <property type="entry name" value="F_box_assoc_1"/>
    <property type="match status" value="1"/>
</dbReference>
<dbReference type="Pfam" id="PF07734">
    <property type="entry name" value="FBA_1"/>
    <property type="match status" value="1"/>
</dbReference>
<dbReference type="InterPro" id="IPR055290">
    <property type="entry name" value="At3g26010-like"/>
</dbReference>
<proteinExistence type="predicted"/>
<evidence type="ECO:0000313" key="2">
    <source>
        <dbReference type="EMBL" id="KAL3650416.1"/>
    </source>
</evidence>
<evidence type="ECO:0000259" key="1">
    <source>
        <dbReference type="PROSITE" id="PS50181"/>
    </source>
</evidence>
<dbReference type="AlphaFoldDB" id="A0ABD3E8F2"/>
<name>A0ABD3E8F2_9LAMI</name>
<dbReference type="InterPro" id="IPR001810">
    <property type="entry name" value="F-box_dom"/>
</dbReference>
<accession>A0ABD3E8F2</accession>
<dbReference type="InterPro" id="IPR036047">
    <property type="entry name" value="F-box-like_dom_sf"/>
</dbReference>
<evidence type="ECO:0000313" key="3">
    <source>
        <dbReference type="Proteomes" id="UP001632038"/>
    </source>
</evidence>
<feature type="domain" description="F-box" evidence="1">
    <location>
        <begin position="20"/>
        <end position="68"/>
    </location>
</feature>